<dbReference type="RefSeq" id="WP_187541578.1">
    <property type="nucleotide sequence ID" value="NZ_CP060717.1"/>
</dbReference>
<dbReference type="Proteomes" id="UP000515955">
    <property type="component" value="Chromosome"/>
</dbReference>
<keyword evidence="4 6" id="KW-0998">Cell outer membrane</keyword>
<evidence type="ECO:0000256" key="6">
    <source>
        <dbReference type="HAMAP-Rule" id="MF_00922"/>
    </source>
</evidence>
<keyword evidence="11" id="KW-1185">Reference proteome</keyword>
<comment type="similarity">
    <text evidence="6">Belongs to the BamD family.</text>
</comment>
<dbReference type="PANTHER" id="PTHR37423:SF1">
    <property type="entry name" value="OUTER MEMBRANE PROTEIN ASSEMBLY FACTOR BAMD"/>
    <property type="match status" value="1"/>
</dbReference>
<dbReference type="InterPro" id="IPR039565">
    <property type="entry name" value="BamD-like"/>
</dbReference>
<evidence type="ECO:0000256" key="7">
    <source>
        <dbReference type="PROSITE-ProRule" id="PRU00339"/>
    </source>
</evidence>
<feature type="chain" id="PRO_5029054954" description="Outer membrane protein assembly factor BamD" evidence="6">
    <location>
        <begin position="25"/>
        <end position="296"/>
    </location>
</feature>
<dbReference type="GO" id="GO:0043165">
    <property type="term" value="P:Gram-negative-bacterium-type cell outer membrane assembly"/>
    <property type="evidence" value="ECO:0007669"/>
    <property type="project" value="UniProtKB-UniRule"/>
</dbReference>
<evidence type="ECO:0000256" key="1">
    <source>
        <dbReference type="ARBA" id="ARBA00022729"/>
    </source>
</evidence>
<dbReference type="Pfam" id="PF13525">
    <property type="entry name" value="YfiO"/>
    <property type="match status" value="1"/>
</dbReference>
<feature type="signal peptide" evidence="6">
    <location>
        <begin position="1"/>
        <end position="24"/>
    </location>
</feature>
<dbReference type="GO" id="GO:0051205">
    <property type="term" value="P:protein insertion into membrane"/>
    <property type="evidence" value="ECO:0007669"/>
    <property type="project" value="UniProtKB-UniRule"/>
</dbReference>
<keyword evidence="1 6" id="KW-0732">Signal</keyword>
<comment type="subunit">
    <text evidence="6">Part of the Bam complex.</text>
</comment>
<feature type="region of interest" description="Disordered" evidence="8">
    <location>
        <begin position="272"/>
        <end position="296"/>
    </location>
</feature>
<dbReference type="InterPro" id="IPR011990">
    <property type="entry name" value="TPR-like_helical_dom_sf"/>
</dbReference>
<dbReference type="SUPFAM" id="SSF48452">
    <property type="entry name" value="TPR-like"/>
    <property type="match status" value="1"/>
</dbReference>
<keyword evidence="3" id="KW-0564">Palmitate</keyword>
<dbReference type="Gene3D" id="1.25.40.10">
    <property type="entry name" value="Tetratricopeptide repeat domain"/>
    <property type="match status" value="1"/>
</dbReference>
<dbReference type="CDD" id="cd15830">
    <property type="entry name" value="BamD"/>
    <property type="match status" value="1"/>
</dbReference>
<proteinExistence type="inferred from homology"/>
<evidence type="ECO:0000259" key="9">
    <source>
        <dbReference type="Pfam" id="PF13525"/>
    </source>
</evidence>
<comment type="function">
    <text evidence="6">Part of the outer membrane protein assembly complex, which is involved in assembly and insertion of beta-barrel proteins into the outer membrane.</text>
</comment>
<dbReference type="InterPro" id="IPR019734">
    <property type="entry name" value="TPR_rpt"/>
</dbReference>
<organism evidence="10 11">
    <name type="scientific">Sphingomonas rhizophila</name>
    <dbReference type="NCBI Taxonomy" id="2071607"/>
    <lineage>
        <taxon>Bacteria</taxon>
        <taxon>Pseudomonadati</taxon>
        <taxon>Pseudomonadota</taxon>
        <taxon>Alphaproteobacteria</taxon>
        <taxon>Sphingomonadales</taxon>
        <taxon>Sphingomonadaceae</taxon>
        <taxon>Sphingomonas</taxon>
    </lineage>
</organism>
<evidence type="ECO:0000313" key="11">
    <source>
        <dbReference type="Proteomes" id="UP000515955"/>
    </source>
</evidence>
<dbReference type="PANTHER" id="PTHR37423">
    <property type="entry name" value="SOLUBLE LYTIC MUREIN TRANSGLYCOSYLASE-RELATED"/>
    <property type="match status" value="1"/>
</dbReference>
<feature type="domain" description="Outer membrane lipoprotein BamD-like" evidence="9">
    <location>
        <begin position="38"/>
        <end position="232"/>
    </location>
</feature>
<sequence length="296" mass="33811" precursor="true">MSTISRKAMLIAACALVLPLGACAGKKVKGDTAYIARDVNTLYGLAKERLDKGDYEEAAKLFDEVERQHPYSVWARRAQLMSAFSYYMANKYTETISSAQRFLTIHPGNEDAPYASYLVAMSYYQQIADVTRDQKITQQASDSFNELIRRYPQSRYAADARLKLDLLNDHLAGKEMEVGRFYQRSGKWLAAATRFREVIDKYQTTSHTPEALERLVETYLNLGIPSEARKAAAVLGRNYPDTKWYKRSYELIQKHAPKARVGREARPHVAAAFHPRRRPDRGPRARVRGGPWRADR</sequence>
<dbReference type="GO" id="GO:1990063">
    <property type="term" value="C:Bam protein complex"/>
    <property type="evidence" value="ECO:0007669"/>
    <property type="project" value="TreeGrafter"/>
</dbReference>
<keyword evidence="5" id="KW-0449">Lipoprotein</keyword>
<dbReference type="HAMAP" id="MF_00922">
    <property type="entry name" value="OM_assembly_BamD"/>
    <property type="match status" value="1"/>
</dbReference>
<evidence type="ECO:0000256" key="8">
    <source>
        <dbReference type="SAM" id="MobiDB-lite"/>
    </source>
</evidence>
<dbReference type="KEGG" id="srhi:H9L12_09750"/>
<protein>
    <recommendedName>
        <fullName evidence="6">Outer membrane protein assembly factor BamD</fullName>
    </recommendedName>
</protein>
<feature type="repeat" description="TPR" evidence="7">
    <location>
        <begin position="39"/>
        <end position="72"/>
    </location>
</feature>
<accession>A0A7G9S9Q4</accession>
<dbReference type="InterPro" id="IPR017689">
    <property type="entry name" value="BamD"/>
</dbReference>
<dbReference type="AlphaFoldDB" id="A0A7G9S9Q4"/>
<dbReference type="PROSITE" id="PS50005">
    <property type="entry name" value="TPR"/>
    <property type="match status" value="1"/>
</dbReference>
<name>A0A7G9S9Q4_9SPHN</name>
<keyword evidence="2 6" id="KW-0472">Membrane</keyword>
<comment type="subcellular location">
    <subcellularLocation>
        <location evidence="6">Cell outer membrane</location>
    </subcellularLocation>
</comment>
<feature type="compositionally biased region" description="Basic residues" evidence="8">
    <location>
        <begin position="274"/>
        <end position="287"/>
    </location>
</feature>
<gene>
    <name evidence="6" type="primary">bamD</name>
    <name evidence="10" type="ORF">H9L12_09750</name>
</gene>
<keyword evidence="7" id="KW-0802">TPR repeat</keyword>
<dbReference type="NCBIfam" id="TIGR03302">
    <property type="entry name" value="OM_YfiO"/>
    <property type="match status" value="1"/>
</dbReference>
<evidence type="ECO:0000256" key="5">
    <source>
        <dbReference type="ARBA" id="ARBA00023288"/>
    </source>
</evidence>
<evidence type="ECO:0000256" key="3">
    <source>
        <dbReference type="ARBA" id="ARBA00023139"/>
    </source>
</evidence>
<reference evidence="10 11" key="1">
    <citation type="submission" date="2020-08" db="EMBL/GenBank/DDBJ databases">
        <title>Genome sequence of Sphingomonas rhizophila KACC 19189T.</title>
        <authorList>
            <person name="Hyun D.-W."/>
            <person name="Bae J.-W."/>
        </authorList>
    </citation>
    <scope>NUCLEOTIDE SEQUENCE [LARGE SCALE GENOMIC DNA]</scope>
    <source>
        <strain evidence="10 11">KACC 19189</strain>
    </source>
</reference>
<evidence type="ECO:0000313" key="10">
    <source>
        <dbReference type="EMBL" id="QNN64579.1"/>
    </source>
</evidence>
<evidence type="ECO:0000256" key="4">
    <source>
        <dbReference type="ARBA" id="ARBA00023237"/>
    </source>
</evidence>
<evidence type="ECO:0000256" key="2">
    <source>
        <dbReference type="ARBA" id="ARBA00023136"/>
    </source>
</evidence>
<dbReference type="EMBL" id="CP060717">
    <property type="protein sequence ID" value="QNN64579.1"/>
    <property type="molecule type" value="Genomic_DNA"/>
</dbReference>